<sequence>MSDNPVQGLLQTALSGLNGMMDVNSIVGKPIETSDGTTIIPISKVSYGYFTGGSEFGSSSSTHMPFGGGIGGGATITPTAFLVIGPSGAQLLPLDMPKDSLSRIIELTPQLLVSVREWFDNGASSRPQ</sequence>
<dbReference type="PANTHER" id="PTHR39162:SF1">
    <property type="entry name" value="SPORULATION PROTEIN YTFJ"/>
    <property type="match status" value="1"/>
</dbReference>
<dbReference type="Pfam" id="PF09579">
    <property type="entry name" value="Spore_YtfJ"/>
    <property type="match status" value="1"/>
</dbReference>
<gene>
    <name evidence="1" type="primary">ytfJ</name>
    <name evidence="1" type="ORF">FPZ49_08540</name>
</gene>
<evidence type="ECO:0000313" key="1">
    <source>
        <dbReference type="EMBL" id="TVY10433.1"/>
    </source>
</evidence>
<dbReference type="OrthoDB" id="9796262at2"/>
<dbReference type="InterPro" id="IPR014229">
    <property type="entry name" value="Spore_YtfJ"/>
</dbReference>
<proteinExistence type="predicted"/>
<name>A0A559KE97_9BACL</name>
<dbReference type="AlphaFoldDB" id="A0A559KE97"/>
<organism evidence="1 2">
    <name type="scientific">Paenibacillus cremeus</name>
    <dbReference type="NCBI Taxonomy" id="2163881"/>
    <lineage>
        <taxon>Bacteria</taxon>
        <taxon>Bacillati</taxon>
        <taxon>Bacillota</taxon>
        <taxon>Bacilli</taxon>
        <taxon>Bacillales</taxon>
        <taxon>Paenibacillaceae</taxon>
        <taxon>Paenibacillus</taxon>
    </lineage>
</organism>
<accession>A0A559KE97</accession>
<evidence type="ECO:0000313" key="2">
    <source>
        <dbReference type="Proteomes" id="UP000317036"/>
    </source>
</evidence>
<dbReference type="PIRSF" id="PIRSF021377">
    <property type="entry name" value="YtfJ"/>
    <property type="match status" value="1"/>
</dbReference>
<dbReference type="NCBIfam" id="TIGR02874">
    <property type="entry name" value="spore_ytfJ"/>
    <property type="match status" value="1"/>
</dbReference>
<dbReference type="EMBL" id="VNJI01000008">
    <property type="protein sequence ID" value="TVY10433.1"/>
    <property type="molecule type" value="Genomic_DNA"/>
</dbReference>
<keyword evidence="2" id="KW-1185">Reference proteome</keyword>
<comment type="caution">
    <text evidence="1">The sequence shown here is derived from an EMBL/GenBank/DDBJ whole genome shotgun (WGS) entry which is preliminary data.</text>
</comment>
<dbReference type="Proteomes" id="UP000317036">
    <property type="component" value="Unassembled WGS sequence"/>
</dbReference>
<dbReference type="PANTHER" id="PTHR39162">
    <property type="entry name" value="GLL3345 PROTEIN"/>
    <property type="match status" value="1"/>
</dbReference>
<protein>
    <submittedName>
        <fullName evidence="1">Sporulation protein YtfJ</fullName>
    </submittedName>
</protein>
<dbReference type="RefSeq" id="WP_144845518.1">
    <property type="nucleotide sequence ID" value="NZ_VNJI01000008.1"/>
</dbReference>
<reference evidence="1 2" key="1">
    <citation type="submission" date="2019-07" db="EMBL/GenBank/DDBJ databases">
        <authorList>
            <person name="Kim J."/>
        </authorList>
    </citation>
    <scope>NUCLEOTIDE SEQUENCE [LARGE SCALE GENOMIC DNA]</scope>
    <source>
        <strain evidence="1 2">JC52</strain>
    </source>
</reference>